<dbReference type="GO" id="GO:0051301">
    <property type="term" value="P:cell division"/>
    <property type="evidence" value="ECO:0007669"/>
    <property type="project" value="UniProtKB-KW"/>
</dbReference>
<evidence type="ECO:0000256" key="7">
    <source>
        <dbReference type="ARBA" id="ARBA00022833"/>
    </source>
</evidence>
<dbReference type="InterPro" id="IPR001841">
    <property type="entry name" value="Znf_RING"/>
</dbReference>
<accession>A0A1C7N8T1</accession>
<name>A0A1C7N8T1_9FUNG</name>
<dbReference type="AlphaFoldDB" id="A0A1C7N8T1"/>
<keyword evidence="3" id="KW-0479">Metal-binding</keyword>
<evidence type="ECO:0000256" key="8">
    <source>
        <dbReference type="ARBA" id="ARBA00023306"/>
    </source>
</evidence>
<dbReference type="InterPro" id="IPR024991">
    <property type="entry name" value="RING-H2_APC11"/>
</dbReference>
<evidence type="ECO:0000256" key="5">
    <source>
        <dbReference type="ARBA" id="ARBA00022776"/>
    </source>
</evidence>
<keyword evidence="6" id="KW-0833">Ubl conjugation pathway</keyword>
<comment type="caution">
    <text evidence="11">The sequence shown here is derived from an EMBL/GenBank/DDBJ whole genome shotgun (WGS) entry which is preliminary data.</text>
</comment>
<dbReference type="GO" id="GO:0061630">
    <property type="term" value="F:ubiquitin protein ligase activity"/>
    <property type="evidence" value="ECO:0007669"/>
    <property type="project" value="InterPro"/>
</dbReference>
<dbReference type="STRING" id="101091.A0A1C7N8T1"/>
<dbReference type="Pfam" id="PF12861">
    <property type="entry name" value="zf-ANAPC11"/>
    <property type="match status" value="1"/>
</dbReference>
<dbReference type="GO" id="GO:0005680">
    <property type="term" value="C:anaphase-promoting complex"/>
    <property type="evidence" value="ECO:0007669"/>
    <property type="project" value="EnsemblFungi"/>
</dbReference>
<evidence type="ECO:0000256" key="3">
    <source>
        <dbReference type="ARBA" id="ARBA00022723"/>
    </source>
</evidence>
<dbReference type="Proteomes" id="UP000093000">
    <property type="component" value="Unassembled WGS sequence"/>
</dbReference>
<gene>
    <name evidence="11" type="primary">APC11</name>
    <name evidence="11" type="ORF">A0J61_06431</name>
</gene>
<keyword evidence="12" id="KW-1185">Reference proteome</keyword>
<dbReference type="CDD" id="cd16456">
    <property type="entry name" value="RING-H2_APC11"/>
    <property type="match status" value="1"/>
</dbReference>
<dbReference type="PANTHER" id="PTHR11210">
    <property type="entry name" value="RING BOX"/>
    <property type="match status" value="1"/>
</dbReference>
<organism evidence="11 12">
    <name type="scientific">Choanephora cucurbitarum</name>
    <dbReference type="NCBI Taxonomy" id="101091"/>
    <lineage>
        <taxon>Eukaryota</taxon>
        <taxon>Fungi</taxon>
        <taxon>Fungi incertae sedis</taxon>
        <taxon>Mucoromycota</taxon>
        <taxon>Mucoromycotina</taxon>
        <taxon>Mucoromycetes</taxon>
        <taxon>Mucorales</taxon>
        <taxon>Mucorineae</taxon>
        <taxon>Choanephoraceae</taxon>
        <taxon>Choanephoroideae</taxon>
        <taxon>Choanephora</taxon>
    </lineage>
</organism>
<dbReference type="SUPFAM" id="SSF57850">
    <property type="entry name" value="RING/U-box"/>
    <property type="match status" value="1"/>
</dbReference>
<dbReference type="InterPro" id="IPR051031">
    <property type="entry name" value="RING-box_E3_Ubiquitin_Ligase"/>
</dbReference>
<keyword evidence="5" id="KW-0498">Mitosis</keyword>
<reference evidence="11 12" key="1">
    <citation type="submission" date="2016-03" db="EMBL/GenBank/DDBJ databases">
        <title>Choanephora cucurbitarum.</title>
        <authorList>
            <person name="Min B."/>
            <person name="Park H."/>
            <person name="Park J.-H."/>
            <person name="Shin H.-D."/>
            <person name="Choi I.-G."/>
        </authorList>
    </citation>
    <scope>NUCLEOTIDE SEQUENCE [LARGE SCALE GENOMIC DNA]</scope>
    <source>
        <strain evidence="11 12">KUS-F28377</strain>
    </source>
</reference>
<dbReference type="FunCoup" id="A0A1C7N8T1">
    <property type="interactions" value="374"/>
</dbReference>
<dbReference type="GO" id="GO:0097602">
    <property type="term" value="F:cullin family protein binding"/>
    <property type="evidence" value="ECO:0007669"/>
    <property type="project" value="InterPro"/>
</dbReference>
<sequence length="89" mass="10261">MKIKVVSWNMGARWSWKVRDDDDVCGICHADYDACCPTCKTPGDDCPLIWGQCTHVFHLHCIMQWFQNSTKGEICPMDRTQWQTAPAQL</sequence>
<keyword evidence="8" id="KW-0131">Cell cycle</keyword>
<keyword evidence="7" id="KW-0862">Zinc</keyword>
<evidence type="ECO:0000256" key="6">
    <source>
        <dbReference type="ARBA" id="ARBA00022786"/>
    </source>
</evidence>
<keyword evidence="2" id="KW-0132">Cell division</keyword>
<dbReference type="InterPro" id="IPR013083">
    <property type="entry name" value="Znf_RING/FYVE/PHD"/>
</dbReference>
<evidence type="ECO:0000313" key="12">
    <source>
        <dbReference type="Proteomes" id="UP000093000"/>
    </source>
</evidence>
<dbReference type="GO" id="GO:0008270">
    <property type="term" value="F:zinc ion binding"/>
    <property type="evidence" value="ECO:0007669"/>
    <property type="project" value="UniProtKB-KW"/>
</dbReference>
<evidence type="ECO:0000313" key="11">
    <source>
        <dbReference type="EMBL" id="OBZ85513.1"/>
    </source>
</evidence>
<keyword evidence="4 9" id="KW-0863">Zinc-finger</keyword>
<dbReference type="GO" id="GO:0031145">
    <property type="term" value="P:anaphase-promoting complex-dependent catabolic process"/>
    <property type="evidence" value="ECO:0007669"/>
    <property type="project" value="InterPro"/>
</dbReference>
<dbReference type="OrthoDB" id="1681166at2759"/>
<dbReference type="EMBL" id="LUGH01000388">
    <property type="protein sequence ID" value="OBZ85513.1"/>
    <property type="molecule type" value="Genomic_DNA"/>
</dbReference>
<proteinExistence type="predicted"/>
<evidence type="ECO:0000256" key="4">
    <source>
        <dbReference type="ARBA" id="ARBA00022771"/>
    </source>
</evidence>
<dbReference type="InParanoid" id="A0A1C7N8T1"/>
<evidence type="ECO:0000259" key="10">
    <source>
        <dbReference type="PROSITE" id="PS50089"/>
    </source>
</evidence>
<feature type="domain" description="RING-type" evidence="10">
    <location>
        <begin position="36"/>
        <end position="79"/>
    </location>
</feature>
<evidence type="ECO:0000256" key="1">
    <source>
        <dbReference type="ARBA" id="ARBA00013928"/>
    </source>
</evidence>
<protein>
    <recommendedName>
        <fullName evidence="1">Anaphase-promoting complex subunit 11</fullName>
    </recommendedName>
</protein>
<evidence type="ECO:0000256" key="2">
    <source>
        <dbReference type="ARBA" id="ARBA00022618"/>
    </source>
</evidence>
<dbReference type="Gene3D" id="3.30.40.10">
    <property type="entry name" value="Zinc/RING finger domain, C3HC4 (zinc finger)"/>
    <property type="match status" value="1"/>
</dbReference>
<dbReference type="PROSITE" id="PS50089">
    <property type="entry name" value="ZF_RING_2"/>
    <property type="match status" value="1"/>
</dbReference>
<evidence type="ECO:0000256" key="9">
    <source>
        <dbReference type="PROSITE-ProRule" id="PRU00175"/>
    </source>
</evidence>